<organism evidence="3 4">
    <name type="scientific">Cardiosporidium cionae</name>
    <dbReference type="NCBI Taxonomy" id="476202"/>
    <lineage>
        <taxon>Eukaryota</taxon>
        <taxon>Sar</taxon>
        <taxon>Alveolata</taxon>
        <taxon>Apicomplexa</taxon>
        <taxon>Aconoidasida</taxon>
        <taxon>Nephromycida</taxon>
        <taxon>Cardiosporidium</taxon>
    </lineage>
</organism>
<feature type="region of interest" description="Disordered" evidence="1">
    <location>
        <begin position="1"/>
        <end position="92"/>
    </location>
</feature>
<feature type="domain" description="PPM-type phosphatase" evidence="2">
    <location>
        <begin position="187"/>
        <end position="491"/>
    </location>
</feature>
<dbReference type="SMART" id="SM00332">
    <property type="entry name" value="PP2Cc"/>
    <property type="match status" value="1"/>
</dbReference>
<reference evidence="3 4" key="1">
    <citation type="journal article" date="2020" name="bioRxiv">
        <title>Metabolic contributions of an alphaproteobacterial endosymbiont in the apicomplexan Cardiosporidium cionae.</title>
        <authorList>
            <person name="Hunter E.S."/>
            <person name="Paight C.J."/>
            <person name="Lane C.E."/>
        </authorList>
    </citation>
    <scope>NUCLEOTIDE SEQUENCE [LARGE SCALE GENOMIC DNA]</scope>
    <source>
        <strain evidence="3">ESH_2018</strain>
    </source>
</reference>
<feature type="compositionally biased region" description="Low complexity" evidence="1">
    <location>
        <begin position="83"/>
        <end position="92"/>
    </location>
</feature>
<keyword evidence="4" id="KW-1185">Reference proteome</keyword>
<evidence type="ECO:0000313" key="3">
    <source>
        <dbReference type="EMBL" id="KAF8822111.1"/>
    </source>
</evidence>
<sequence>MEEIPKSALPSDPEEAVATTKEKEDSTLPPAPPLVTVPPSDAVNASDPPLDTSSSKRGATSLRILSTGGETSGKVSMLPSSPPVVSSSSSVSTPPVVSSFISTPPTIPTPFSSPSASPLVSHSGKDEWISVDEVWSFNNTLQVYFHKASNAYFQYDLSTKGWIPIKDISSLSKSSYSASKTLISSVRAAVKYMQGRRGKQEDRHIVLENLKHSLEEGDAKAWMDRNYPRISLYGLFDGHSGSLASEFCAQNLPKQILAYLCKGVNTSSSPEGLSEESIKQRISAAFVRTDKEFLLKYRVAKDGCTAVMALVLQNTIFVAGLGDSRAILGCMKGTHIKSHRLMEDHKPNRPDESKRIEENGGFVVKVDGIARVAPSDYEQRVKRIKMETCMQGSSALQPPVLLAVSRAFGDRELKLARILSNIPEITVIHLTEADRFIVMACDGVWDVLSDQEVADLVYANLTDAEEAASVVVRSAFQRQSQDNLTAMTLIFDRPSI</sequence>
<gene>
    <name evidence="3" type="ORF">IE077_001024</name>
</gene>
<dbReference type="Pfam" id="PF00481">
    <property type="entry name" value="PP2C"/>
    <property type="match status" value="1"/>
</dbReference>
<dbReference type="InterPro" id="IPR001932">
    <property type="entry name" value="PPM-type_phosphatase-like_dom"/>
</dbReference>
<dbReference type="InterPro" id="IPR015655">
    <property type="entry name" value="PP2C"/>
</dbReference>
<protein>
    <submittedName>
        <fullName evidence="3">Protein phosphatase 2C domain-containing protein</fullName>
    </submittedName>
</protein>
<comment type="caution">
    <text evidence="3">The sequence shown here is derived from an EMBL/GenBank/DDBJ whole genome shotgun (WGS) entry which is preliminary data.</text>
</comment>
<dbReference type="InterPro" id="IPR036457">
    <property type="entry name" value="PPM-type-like_dom_sf"/>
</dbReference>
<accession>A0ABQ7JDK4</accession>
<dbReference type="PROSITE" id="PS51746">
    <property type="entry name" value="PPM_2"/>
    <property type="match status" value="1"/>
</dbReference>
<dbReference type="PANTHER" id="PTHR47992">
    <property type="entry name" value="PROTEIN PHOSPHATASE"/>
    <property type="match status" value="1"/>
</dbReference>
<dbReference type="SUPFAM" id="SSF81606">
    <property type="entry name" value="PP2C-like"/>
    <property type="match status" value="1"/>
</dbReference>
<evidence type="ECO:0000256" key="1">
    <source>
        <dbReference type="SAM" id="MobiDB-lite"/>
    </source>
</evidence>
<dbReference type="Proteomes" id="UP000823046">
    <property type="component" value="Unassembled WGS sequence"/>
</dbReference>
<name>A0ABQ7JDK4_9APIC</name>
<dbReference type="CDD" id="cd00143">
    <property type="entry name" value="PP2Cc"/>
    <property type="match status" value="1"/>
</dbReference>
<dbReference type="Gene3D" id="3.60.40.10">
    <property type="entry name" value="PPM-type phosphatase domain"/>
    <property type="match status" value="1"/>
</dbReference>
<proteinExistence type="predicted"/>
<evidence type="ECO:0000259" key="2">
    <source>
        <dbReference type="PROSITE" id="PS51746"/>
    </source>
</evidence>
<evidence type="ECO:0000313" key="4">
    <source>
        <dbReference type="Proteomes" id="UP000823046"/>
    </source>
</evidence>
<dbReference type="EMBL" id="JADAQX010000084">
    <property type="protein sequence ID" value="KAF8822111.1"/>
    <property type="molecule type" value="Genomic_DNA"/>
</dbReference>